<protein>
    <submittedName>
        <fullName evidence="2">Uncharacterized protein</fullName>
    </submittedName>
</protein>
<feature type="compositionally biased region" description="Low complexity" evidence="1">
    <location>
        <begin position="169"/>
        <end position="180"/>
    </location>
</feature>
<keyword evidence="3" id="KW-1185">Reference proteome</keyword>
<dbReference type="Proteomes" id="UP000800036">
    <property type="component" value="Unassembled WGS sequence"/>
</dbReference>
<dbReference type="AlphaFoldDB" id="A0A6A5VJ08"/>
<feature type="region of interest" description="Disordered" evidence="1">
    <location>
        <begin position="88"/>
        <end position="187"/>
    </location>
</feature>
<dbReference type="EMBL" id="ML976667">
    <property type="protein sequence ID" value="KAF1976419.1"/>
    <property type="molecule type" value="Genomic_DNA"/>
</dbReference>
<proteinExistence type="predicted"/>
<reference evidence="2" key="1">
    <citation type="journal article" date="2020" name="Stud. Mycol.">
        <title>101 Dothideomycetes genomes: a test case for predicting lifestyles and emergence of pathogens.</title>
        <authorList>
            <person name="Haridas S."/>
            <person name="Albert R."/>
            <person name="Binder M."/>
            <person name="Bloem J."/>
            <person name="Labutti K."/>
            <person name="Salamov A."/>
            <person name="Andreopoulos B."/>
            <person name="Baker S."/>
            <person name="Barry K."/>
            <person name="Bills G."/>
            <person name="Bluhm B."/>
            <person name="Cannon C."/>
            <person name="Castanera R."/>
            <person name="Culley D."/>
            <person name="Daum C."/>
            <person name="Ezra D."/>
            <person name="Gonzalez J."/>
            <person name="Henrissat B."/>
            <person name="Kuo A."/>
            <person name="Liang C."/>
            <person name="Lipzen A."/>
            <person name="Lutzoni F."/>
            <person name="Magnuson J."/>
            <person name="Mondo S."/>
            <person name="Nolan M."/>
            <person name="Ohm R."/>
            <person name="Pangilinan J."/>
            <person name="Park H.-J."/>
            <person name="Ramirez L."/>
            <person name="Alfaro M."/>
            <person name="Sun H."/>
            <person name="Tritt A."/>
            <person name="Yoshinaga Y."/>
            <person name="Zwiers L.-H."/>
            <person name="Turgeon B."/>
            <person name="Goodwin S."/>
            <person name="Spatafora J."/>
            <person name="Crous P."/>
            <person name="Grigoriev I."/>
        </authorList>
    </citation>
    <scope>NUCLEOTIDE SEQUENCE</scope>
    <source>
        <strain evidence="2">CBS 107.79</strain>
    </source>
</reference>
<feature type="compositionally biased region" description="Polar residues" evidence="1">
    <location>
        <begin position="126"/>
        <end position="166"/>
    </location>
</feature>
<evidence type="ECO:0000313" key="3">
    <source>
        <dbReference type="Proteomes" id="UP000800036"/>
    </source>
</evidence>
<accession>A0A6A5VJ08</accession>
<evidence type="ECO:0000313" key="2">
    <source>
        <dbReference type="EMBL" id="KAF1976419.1"/>
    </source>
</evidence>
<feature type="compositionally biased region" description="Low complexity" evidence="1">
    <location>
        <begin position="88"/>
        <end position="125"/>
    </location>
</feature>
<name>A0A6A5VJ08_9PLEO</name>
<evidence type="ECO:0000256" key="1">
    <source>
        <dbReference type="SAM" id="MobiDB-lite"/>
    </source>
</evidence>
<organism evidence="2 3">
    <name type="scientific">Bimuria novae-zelandiae CBS 107.79</name>
    <dbReference type="NCBI Taxonomy" id="1447943"/>
    <lineage>
        <taxon>Eukaryota</taxon>
        <taxon>Fungi</taxon>
        <taxon>Dikarya</taxon>
        <taxon>Ascomycota</taxon>
        <taxon>Pezizomycotina</taxon>
        <taxon>Dothideomycetes</taxon>
        <taxon>Pleosporomycetidae</taxon>
        <taxon>Pleosporales</taxon>
        <taxon>Massarineae</taxon>
        <taxon>Didymosphaeriaceae</taxon>
        <taxon>Bimuria</taxon>
    </lineage>
</organism>
<gene>
    <name evidence="2" type="ORF">BU23DRAFT_551882</name>
</gene>
<sequence length="207" mass="21600">MLWMSVALAVGVASLEMPPMSPYLSEVRGRIYGMNHCGEDTQCACNRGIEAGVKGYADKSQGKSYSSSLVAWVLSMCAAGTSIPSSMSSGFSWPSSRVTSSNTRSSTGAVASTTTQQNTLISTTSPAQTTSSETRRSSGNLITISETTMEPPSTTFSTLVPSSQEPIGTPSKTPPSTTSPSEHKATGLSEAAKLALGSVRPWPEFLS</sequence>